<dbReference type="EMBL" id="UGWP01000004">
    <property type="protein sequence ID" value="SUF56091.1"/>
    <property type="molecule type" value="Genomic_DNA"/>
</dbReference>
<dbReference type="Gene3D" id="3.30.2440.10">
    <property type="entry name" value="Secreted effector protein SifA"/>
    <property type="match status" value="1"/>
</dbReference>
<dbReference type="Proteomes" id="UP000254597">
    <property type="component" value="Unassembled WGS sequence"/>
</dbReference>
<dbReference type="AlphaFoldDB" id="A0A379QGV8"/>
<dbReference type="Pfam" id="PF11047">
    <property type="entry name" value="SopD"/>
    <property type="match status" value="1"/>
</dbReference>
<gene>
    <name evidence="1" type="primary">SBOV29801</name>
    <name evidence="1" type="ORF">NCTC10252_01315</name>
</gene>
<organism evidence="1 2">
    <name type="scientific">Salmonella enterica</name>
    <name type="common">Salmonella choleraesuis</name>
    <dbReference type="NCBI Taxonomy" id="28901"/>
    <lineage>
        <taxon>Bacteria</taxon>
        <taxon>Pseudomonadati</taxon>
        <taxon>Pseudomonadota</taxon>
        <taxon>Gammaproteobacteria</taxon>
        <taxon>Enterobacterales</taxon>
        <taxon>Enterobacteriaceae</taxon>
        <taxon>Salmonella</taxon>
    </lineage>
</organism>
<reference evidence="1 2" key="1">
    <citation type="submission" date="2018-06" db="EMBL/GenBank/DDBJ databases">
        <authorList>
            <consortium name="Pathogen Informatics"/>
            <person name="Doyle S."/>
        </authorList>
    </citation>
    <scope>NUCLEOTIDE SEQUENCE [LARGE SCALE GENOMIC DNA]</scope>
    <source>
        <strain evidence="1 2">NCTC10252</strain>
    </source>
</reference>
<name>A0A379QGV8_SALER</name>
<evidence type="ECO:0000313" key="2">
    <source>
        <dbReference type="Proteomes" id="UP000254597"/>
    </source>
</evidence>
<proteinExistence type="predicted"/>
<dbReference type="NCBIfam" id="NF011906">
    <property type="entry name" value="PRK15379.1"/>
    <property type="match status" value="1"/>
</dbReference>
<protein>
    <submittedName>
        <fullName evidence="1">Secreted protein in the Sop family transferred to eukaryotic cells</fullName>
    </submittedName>
</protein>
<dbReference type="GO" id="GO:0033644">
    <property type="term" value="C:host cell membrane"/>
    <property type="evidence" value="ECO:0007669"/>
    <property type="project" value="InterPro"/>
</dbReference>
<dbReference type="InterPro" id="IPR022747">
    <property type="entry name" value="SopD"/>
</dbReference>
<evidence type="ECO:0000313" key="1">
    <source>
        <dbReference type="EMBL" id="SUF56091.1"/>
    </source>
</evidence>
<accession>A0A379QGV8</accession>
<sequence length="316" mass="36519">MPVTLNFGNHQNYTLNETRLAHLLSSDREKATHMGSWDKLQEHFRTEKKGHALEILYDIIHGRGPEKPGEMEVDVEDMNKIYAFKQLQYLACPAHQDLFKIEMDASQTQFLFMVGDTVISQSKIQDILNVSDNVVIPAMNKEEKHLFLKICEVLGSNITWHPELFQTSVSDLRKAVTATPEIKEAVYKMMRPAETNDYAPVAWRPCLNEGDREKLACLNAGHFDITTQFSKIGYREVQGEVTFDIIHPCITYLLHSYSPMTEFKNANATFLDRFNEGFNNYYKNKVDIDPLLERIYIKHEHSLRISKDGAYRNILL</sequence>